<dbReference type="PRINTS" id="PR00344">
    <property type="entry name" value="BCTRLSENSOR"/>
</dbReference>
<evidence type="ECO:0000256" key="8">
    <source>
        <dbReference type="ARBA" id="ARBA00022692"/>
    </source>
</evidence>
<dbReference type="InterPro" id="IPR003660">
    <property type="entry name" value="HAMP_dom"/>
</dbReference>
<dbReference type="AlphaFoldDB" id="A0A1K2HC21"/>
<feature type="transmembrane region" description="Helical" evidence="15">
    <location>
        <begin position="12"/>
        <end position="36"/>
    </location>
</feature>
<keyword evidence="6" id="KW-0597">Phosphoprotein</keyword>
<keyword evidence="13" id="KW-0902">Two-component regulatory system</keyword>
<dbReference type="EMBL" id="FPKR01000004">
    <property type="protein sequence ID" value="SFZ74368.1"/>
    <property type="molecule type" value="Genomic_DNA"/>
</dbReference>
<evidence type="ECO:0000256" key="7">
    <source>
        <dbReference type="ARBA" id="ARBA00022679"/>
    </source>
</evidence>
<keyword evidence="12 15" id="KW-1133">Transmembrane helix</keyword>
<dbReference type="InterPro" id="IPR038421">
    <property type="entry name" value="RisS_PPD_sf"/>
</dbReference>
<protein>
    <recommendedName>
        <fullName evidence="3">histidine kinase</fullName>
        <ecNumber evidence="3">2.7.13.3</ecNumber>
    </recommendedName>
</protein>
<dbReference type="Gene3D" id="3.30.565.10">
    <property type="entry name" value="Histidine kinase-like ATPase, C-terminal domain"/>
    <property type="match status" value="1"/>
</dbReference>
<proteinExistence type="predicted"/>
<dbReference type="SMART" id="SM00388">
    <property type="entry name" value="HisKA"/>
    <property type="match status" value="1"/>
</dbReference>
<accession>A0A1K2HC21</accession>
<dbReference type="SUPFAM" id="SSF55874">
    <property type="entry name" value="ATPase domain of HSP90 chaperone/DNA topoisomerase II/histidine kinase"/>
    <property type="match status" value="1"/>
</dbReference>
<gene>
    <name evidence="18" type="ORF">SAMN02745887_01227</name>
</gene>
<feature type="domain" description="HAMP" evidence="17">
    <location>
        <begin position="178"/>
        <end position="230"/>
    </location>
</feature>
<evidence type="ECO:0000259" key="17">
    <source>
        <dbReference type="PROSITE" id="PS50885"/>
    </source>
</evidence>
<dbReference type="CDD" id="cd00082">
    <property type="entry name" value="HisKA"/>
    <property type="match status" value="1"/>
</dbReference>
<dbReference type="InterPro" id="IPR036890">
    <property type="entry name" value="HATPase_C_sf"/>
</dbReference>
<comment type="catalytic activity">
    <reaction evidence="1">
        <text>ATP + protein L-histidine = ADP + protein N-phospho-L-histidine.</text>
        <dbReference type="EC" id="2.7.13.3"/>
    </reaction>
</comment>
<evidence type="ECO:0000256" key="14">
    <source>
        <dbReference type="ARBA" id="ARBA00023136"/>
    </source>
</evidence>
<dbReference type="SMART" id="SM00304">
    <property type="entry name" value="HAMP"/>
    <property type="match status" value="1"/>
</dbReference>
<evidence type="ECO:0000256" key="4">
    <source>
        <dbReference type="ARBA" id="ARBA00022475"/>
    </source>
</evidence>
<dbReference type="PROSITE" id="PS50885">
    <property type="entry name" value="HAMP"/>
    <property type="match status" value="1"/>
</dbReference>
<dbReference type="Gene3D" id="3.30.450.300">
    <property type="entry name" value="Sensor histidine kinase RisS, periplasmic domain"/>
    <property type="match status" value="1"/>
</dbReference>
<evidence type="ECO:0000256" key="2">
    <source>
        <dbReference type="ARBA" id="ARBA00004429"/>
    </source>
</evidence>
<evidence type="ECO:0000313" key="18">
    <source>
        <dbReference type="EMBL" id="SFZ74368.1"/>
    </source>
</evidence>
<evidence type="ECO:0000256" key="1">
    <source>
        <dbReference type="ARBA" id="ARBA00000085"/>
    </source>
</evidence>
<organism evidence="18 19">
    <name type="scientific">Chitinimonas taiwanensis DSM 18899</name>
    <dbReference type="NCBI Taxonomy" id="1121279"/>
    <lineage>
        <taxon>Bacteria</taxon>
        <taxon>Pseudomonadati</taxon>
        <taxon>Pseudomonadota</taxon>
        <taxon>Betaproteobacteria</taxon>
        <taxon>Neisseriales</taxon>
        <taxon>Chitinibacteraceae</taxon>
        <taxon>Chitinimonas</taxon>
    </lineage>
</organism>
<keyword evidence="4" id="KW-1003">Cell membrane</keyword>
<dbReference type="SUPFAM" id="SSF158472">
    <property type="entry name" value="HAMP domain-like"/>
    <property type="match status" value="1"/>
</dbReference>
<sequence>MRLPPLFPRTIFWRLTWLTALALIASLAFVVALSGYNRQQMVARQTSEQIGEMLADLEDQLDGMSASEQAEWIALTHRPYAPHLVALNSTDAPPAKAPRSPQTRAIAAALQQQLAGVGEVRETRQPKKQLWVRVNMLGQPYWLVIPLGRFQSDPTWTLAAAAAVFALLALSVAGLFAWRLNRPLRELGVAAARLGRGERPEPLPETGPREVAQLSASFNRMLADLDATERERAVMLAGISHDLRTPLARLKLGVEMMQDMSLQDGMREDVEDIERILGQFIDFARGLGEEALQTVDPAELARSVLARFARTGVEIELHLDDELPLASLRPLALTRALVNLLDNACRYGAAPLSLSVQQHAQQLVFQVCDSGSGIPPAQLGDALKPFHRLDSARRADGGSGLGLAIVERIARLHGGMLQLSNRREGGLCAALRLPLARG</sequence>
<dbReference type="InterPro" id="IPR003661">
    <property type="entry name" value="HisK_dim/P_dom"/>
</dbReference>
<feature type="domain" description="Histidine kinase" evidence="16">
    <location>
        <begin position="238"/>
        <end position="437"/>
    </location>
</feature>
<keyword evidence="10 18" id="KW-0418">Kinase</keyword>
<comment type="subcellular location">
    <subcellularLocation>
        <location evidence="2">Cell inner membrane</location>
        <topology evidence="2">Multi-pass membrane protein</topology>
    </subcellularLocation>
</comment>
<dbReference type="PROSITE" id="PS50109">
    <property type="entry name" value="HIS_KIN"/>
    <property type="match status" value="1"/>
</dbReference>
<dbReference type="OrthoDB" id="9804645at2"/>
<feature type="transmembrane region" description="Helical" evidence="15">
    <location>
        <begin position="156"/>
        <end position="178"/>
    </location>
</feature>
<evidence type="ECO:0000256" key="10">
    <source>
        <dbReference type="ARBA" id="ARBA00022777"/>
    </source>
</evidence>
<keyword evidence="9" id="KW-0547">Nucleotide-binding</keyword>
<dbReference type="SMART" id="SM00387">
    <property type="entry name" value="HATPase_c"/>
    <property type="match status" value="1"/>
</dbReference>
<evidence type="ECO:0000256" key="11">
    <source>
        <dbReference type="ARBA" id="ARBA00022840"/>
    </source>
</evidence>
<evidence type="ECO:0000256" key="13">
    <source>
        <dbReference type="ARBA" id="ARBA00023012"/>
    </source>
</evidence>
<dbReference type="RefSeq" id="WP_072427759.1">
    <property type="nucleotide sequence ID" value="NZ_FPKR01000004.1"/>
</dbReference>
<dbReference type="Pfam" id="PF00672">
    <property type="entry name" value="HAMP"/>
    <property type="match status" value="1"/>
</dbReference>
<dbReference type="Proteomes" id="UP000186513">
    <property type="component" value="Unassembled WGS sequence"/>
</dbReference>
<keyword evidence="11" id="KW-0067">ATP-binding</keyword>
<dbReference type="STRING" id="1121279.SAMN02745887_01227"/>
<keyword evidence="7" id="KW-0808">Transferase</keyword>
<dbReference type="InterPro" id="IPR050980">
    <property type="entry name" value="2C_sensor_his_kinase"/>
</dbReference>
<evidence type="ECO:0000259" key="16">
    <source>
        <dbReference type="PROSITE" id="PS50109"/>
    </source>
</evidence>
<dbReference type="GO" id="GO:0000155">
    <property type="term" value="F:phosphorelay sensor kinase activity"/>
    <property type="evidence" value="ECO:0007669"/>
    <property type="project" value="InterPro"/>
</dbReference>
<name>A0A1K2HC21_9NEIS</name>
<dbReference type="InterPro" id="IPR003594">
    <property type="entry name" value="HATPase_dom"/>
</dbReference>
<evidence type="ECO:0000313" key="19">
    <source>
        <dbReference type="Proteomes" id="UP000186513"/>
    </source>
</evidence>
<evidence type="ECO:0000256" key="12">
    <source>
        <dbReference type="ARBA" id="ARBA00022989"/>
    </source>
</evidence>
<dbReference type="GO" id="GO:0005524">
    <property type="term" value="F:ATP binding"/>
    <property type="evidence" value="ECO:0007669"/>
    <property type="project" value="UniProtKB-KW"/>
</dbReference>
<dbReference type="Gene3D" id="1.10.287.130">
    <property type="match status" value="1"/>
</dbReference>
<evidence type="ECO:0000256" key="15">
    <source>
        <dbReference type="SAM" id="Phobius"/>
    </source>
</evidence>
<keyword evidence="5" id="KW-0997">Cell inner membrane</keyword>
<dbReference type="InterPro" id="IPR005467">
    <property type="entry name" value="His_kinase_dom"/>
</dbReference>
<evidence type="ECO:0000256" key="3">
    <source>
        <dbReference type="ARBA" id="ARBA00012438"/>
    </source>
</evidence>
<evidence type="ECO:0000256" key="5">
    <source>
        <dbReference type="ARBA" id="ARBA00022519"/>
    </source>
</evidence>
<keyword evidence="14 15" id="KW-0472">Membrane</keyword>
<dbReference type="CDD" id="cd06225">
    <property type="entry name" value="HAMP"/>
    <property type="match status" value="1"/>
</dbReference>
<dbReference type="Pfam" id="PF00512">
    <property type="entry name" value="HisKA"/>
    <property type="match status" value="1"/>
</dbReference>
<keyword evidence="8 15" id="KW-0812">Transmembrane</keyword>
<dbReference type="PANTHER" id="PTHR44936">
    <property type="entry name" value="SENSOR PROTEIN CREC"/>
    <property type="match status" value="1"/>
</dbReference>
<dbReference type="GO" id="GO:0005886">
    <property type="term" value="C:plasma membrane"/>
    <property type="evidence" value="ECO:0007669"/>
    <property type="project" value="UniProtKB-SubCell"/>
</dbReference>
<dbReference type="SUPFAM" id="SSF47384">
    <property type="entry name" value="Homodimeric domain of signal transducing histidine kinase"/>
    <property type="match status" value="1"/>
</dbReference>
<dbReference type="InterPro" id="IPR036097">
    <property type="entry name" value="HisK_dim/P_sf"/>
</dbReference>
<evidence type="ECO:0000256" key="9">
    <source>
        <dbReference type="ARBA" id="ARBA00022741"/>
    </source>
</evidence>
<dbReference type="Pfam" id="PF02518">
    <property type="entry name" value="HATPase_c"/>
    <property type="match status" value="1"/>
</dbReference>
<evidence type="ECO:0000256" key="6">
    <source>
        <dbReference type="ARBA" id="ARBA00022553"/>
    </source>
</evidence>
<dbReference type="InterPro" id="IPR004358">
    <property type="entry name" value="Sig_transdc_His_kin-like_C"/>
</dbReference>
<reference evidence="18 19" key="1">
    <citation type="submission" date="2016-11" db="EMBL/GenBank/DDBJ databases">
        <authorList>
            <person name="Jaros S."/>
            <person name="Januszkiewicz K."/>
            <person name="Wedrychowicz H."/>
        </authorList>
    </citation>
    <scope>NUCLEOTIDE SEQUENCE [LARGE SCALE GENOMIC DNA]</scope>
    <source>
        <strain evidence="18 19">DSM 18899</strain>
    </source>
</reference>
<keyword evidence="19" id="KW-1185">Reference proteome</keyword>
<dbReference type="EC" id="2.7.13.3" evidence="3"/>
<dbReference type="PANTHER" id="PTHR44936:SF5">
    <property type="entry name" value="SENSOR HISTIDINE KINASE ENVZ"/>
    <property type="match status" value="1"/>
</dbReference>